<evidence type="ECO:0000256" key="2">
    <source>
        <dbReference type="ARBA" id="ARBA00012483"/>
    </source>
</evidence>
<comment type="catalytic activity">
    <reaction evidence="1">
        <text>S-ubiquitinyl-[E2 ubiquitin-conjugating enzyme]-L-cysteine + [acceptor protein]-L-lysine = [E2 ubiquitin-conjugating enzyme]-L-cysteine + N(6)-ubiquitinyl-[acceptor protein]-L-lysine.</text>
        <dbReference type="EC" id="2.3.2.27"/>
    </reaction>
</comment>
<keyword evidence="3" id="KW-0808">Transferase</keyword>
<evidence type="ECO:0000256" key="3">
    <source>
        <dbReference type="ARBA" id="ARBA00022679"/>
    </source>
</evidence>
<keyword evidence="10" id="KW-1185">Reference proteome</keyword>
<name>A0AA39I4G2_9BILA</name>
<dbReference type="GO" id="GO:0035613">
    <property type="term" value="F:RNA stem-loop binding"/>
    <property type="evidence" value="ECO:0007669"/>
    <property type="project" value="TreeGrafter"/>
</dbReference>
<dbReference type="PANTHER" id="PTHR13139:SF54">
    <property type="entry name" value="RING-TYPE E3 UBIQUITIN TRANSFERASE"/>
    <property type="match status" value="1"/>
</dbReference>
<accession>A0AA39I4G2</accession>
<dbReference type="InterPro" id="IPR001841">
    <property type="entry name" value="Znf_RING"/>
</dbReference>
<dbReference type="EMBL" id="JAUCMV010000002">
    <property type="protein sequence ID" value="KAK0416428.1"/>
    <property type="molecule type" value="Genomic_DNA"/>
</dbReference>
<proteinExistence type="predicted"/>
<dbReference type="EC" id="2.3.2.27" evidence="2"/>
<dbReference type="GO" id="GO:0003725">
    <property type="term" value="F:double-stranded RNA binding"/>
    <property type="evidence" value="ECO:0007669"/>
    <property type="project" value="TreeGrafter"/>
</dbReference>
<evidence type="ECO:0000256" key="4">
    <source>
        <dbReference type="ARBA" id="ARBA00022723"/>
    </source>
</evidence>
<dbReference type="GO" id="GO:0003729">
    <property type="term" value="F:mRNA binding"/>
    <property type="evidence" value="ECO:0007669"/>
    <property type="project" value="TreeGrafter"/>
</dbReference>
<evidence type="ECO:0000313" key="9">
    <source>
        <dbReference type="EMBL" id="KAK0416428.1"/>
    </source>
</evidence>
<keyword evidence="6" id="KW-0862">Zinc</keyword>
<dbReference type="PROSITE" id="PS00518">
    <property type="entry name" value="ZF_RING_1"/>
    <property type="match status" value="1"/>
</dbReference>
<evidence type="ECO:0000256" key="7">
    <source>
        <dbReference type="PROSITE-ProRule" id="PRU00175"/>
    </source>
</evidence>
<dbReference type="GO" id="GO:0000209">
    <property type="term" value="P:protein polyubiquitination"/>
    <property type="evidence" value="ECO:0007669"/>
    <property type="project" value="TreeGrafter"/>
</dbReference>
<dbReference type="Proteomes" id="UP001175271">
    <property type="component" value="Unassembled WGS sequence"/>
</dbReference>
<dbReference type="GO" id="GO:0061630">
    <property type="term" value="F:ubiquitin protein ligase activity"/>
    <property type="evidence" value="ECO:0007669"/>
    <property type="project" value="UniProtKB-EC"/>
</dbReference>
<dbReference type="Gene3D" id="3.30.40.10">
    <property type="entry name" value="Zinc/RING finger domain, C3HC4 (zinc finger)"/>
    <property type="match status" value="1"/>
</dbReference>
<organism evidence="9 10">
    <name type="scientific">Steinernema hermaphroditum</name>
    <dbReference type="NCBI Taxonomy" id="289476"/>
    <lineage>
        <taxon>Eukaryota</taxon>
        <taxon>Metazoa</taxon>
        <taxon>Ecdysozoa</taxon>
        <taxon>Nematoda</taxon>
        <taxon>Chromadorea</taxon>
        <taxon>Rhabditida</taxon>
        <taxon>Tylenchina</taxon>
        <taxon>Panagrolaimomorpha</taxon>
        <taxon>Strongyloidoidea</taxon>
        <taxon>Steinernematidae</taxon>
        <taxon>Steinernema</taxon>
    </lineage>
</organism>
<keyword evidence="5 7" id="KW-0863">Zinc-finger</keyword>
<feature type="domain" description="RING-type" evidence="8">
    <location>
        <begin position="22"/>
        <end position="59"/>
    </location>
</feature>
<dbReference type="PROSITE" id="PS50089">
    <property type="entry name" value="ZF_RING_2"/>
    <property type="match status" value="1"/>
</dbReference>
<gene>
    <name evidence="9" type="ORF">QR680_012477</name>
</gene>
<evidence type="ECO:0000256" key="5">
    <source>
        <dbReference type="ARBA" id="ARBA00022771"/>
    </source>
</evidence>
<evidence type="ECO:0000256" key="6">
    <source>
        <dbReference type="ARBA" id="ARBA00022833"/>
    </source>
</evidence>
<dbReference type="Pfam" id="PF21206">
    <property type="entry name" value="Roquin_1_2-like_ROQ"/>
    <property type="match status" value="1"/>
</dbReference>
<evidence type="ECO:0000256" key="1">
    <source>
        <dbReference type="ARBA" id="ARBA00000900"/>
    </source>
</evidence>
<dbReference type="PANTHER" id="PTHR13139">
    <property type="entry name" value="RING FINGER AND CCCH-TYPE ZINC FINGER DOMAIN-CONTAINING PROTEIN"/>
    <property type="match status" value="1"/>
</dbReference>
<dbReference type="GO" id="GO:0008270">
    <property type="term" value="F:zinc ion binding"/>
    <property type="evidence" value="ECO:0007669"/>
    <property type="project" value="UniProtKB-KW"/>
</dbReference>
<evidence type="ECO:0000313" key="10">
    <source>
        <dbReference type="Proteomes" id="UP001175271"/>
    </source>
</evidence>
<dbReference type="GO" id="GO:0006511">
    <property type="term" value="P:ubiquitin-dependent protein catabolic process"/>
    <property type="evidence" value="ECO:0007669"/>
    <property type="project" value="TreeGrafter"/>
</dbReference>
<keyword evidence="4" id="KW-0479">Metal-binding</keyword>
<dbReference type="Gene3D" id="1.20.120.1790">
    <property type="match status" value="1"/>
</dbReference>
<protein>
    <recommendedName>
        <fullName evidence="2">RING-type E3 ubiquitin transferase</fullName>
        <ecNumber evidence="2">2.3.2.27</ecNumber>
    </recommendedName>
</protein>
<dbReference type="InterPro" id="IPR041523">
    <property type="entry name" value="ROQ_II"/>
</dbReference>
<reference evidence="9" key="1">
    <citation type="submission" date="2023-06" db="EMBL/GenBank/DDBJ databases">
        <title>Genomic analysis of the entomopathogenic nematode Steinernema hermaphroditum.</title>
        <authorList>
            <person name="Schwarz E.M."/>
            <person name="Heppert J.K."/>
            <person name="Baniya A."/>
            <person name="Schwartz H.T."/>
            <person name="Tan C.-H."/>
            <person name="Antoshechkin I."/>
            <person name="Sternberg P.W."/>
            <person name="Goodrich-Blair H."/>
            <person name="Dillman A.R."/>
        </authorList>
    </citation>
    <scope>NUCLEOTIDE SEQUENCE</scope>
    <source>
        <strain evidence="9">PS9179</strain>
        <tissue evidence="9">Whole animal</tissue>
    </source>
</reference>
<dbReference type="GO" id="GO:0000288">
    <property type="term" value="P:nuclear-transcribed mRNA catabolic process, deadenylation-dependent decay"/>
    <property type="evidence" value="ECO:0007669"/>
    <property type="project" value="TreeGrafter"/>
</dbReference>
<dbReference type="AlphaFoldDB" id="A0AA39I4G2"/>
<comment type="caution">
    <text evidence="9">The sequence shown here is derived from an EMBL/GenBank/DDBJ whole genome shotgun (WGS) entry which is preliminary data.</text>
</comment>
<dbReference type="InterPro" id="IPR017907">
    <property type="entry name" value="Znf_RING_CS"/>
</dbReference>
<evidence type="ECO:0000259" key="8">
    <source>
        <dbReference type="PROSITE" id="PS50089"/>
    </source>
</evidence>
<dbReference type="InterPro" id="IPR048575">
    <property type="entry name" value="Roquin_1_2-like_ROQ"/>
</dbReference>
<dbReference type="SUPFAM" id="SSF57850">
    <property type="entry name" value="RING/U-box"/>
    <property type="match status" value="1"/>
</dbReference>
<sequence>MGPTTRPKKGQDVIPWDYSMCCLLCKRTFGSSNFPINVKCGHVLCSKCLAKGRVCPIEKTSLGIPVDEAPVNFTFLRMIGLVVGRQRGNVKDRLQIDHLDGLMARIGRHFSKMNTQKGCSVTSASLSRAVQRKALILIRSNVLDMSGRFHCLRSIKSLADRIQNEILLPMMTVTKPSQIWDALRERRCQFLGPAPHLAVLKEVHDIYKDGFTISRKVAVKAITVKMLPNYPTLSKTAIGHLFQILYSGHMFHVVPRADGCAMLRLKTKFYDFEEFYYEHDVSLIRLILDCSLRVDKKLLSKLLYGTLDRQRHVQSIIDRLQNSSVTSRKFMFPVSFLAEKTKRGGALHANGEVCKMVQSLEKLEAIDYNNAPKWNVLLDAAKNLADLVDAYVGANRDDRLKNR</sequence>
<dbReference type="GO" id="GO:0010494">
    <property type="term" value="C:cytoplasmic stress granule"/>
    <property type="evidence" value="ECO:0007669"/>
    <property type="project" value="TreeGrafter"/>
</dbReference>
<dbReference type="InterPro" id="IPR052249">
    <property type="entry name" value="Roquin_domain"/>
</dbReference>
<dbReference type="Pfam" id="PF18386">
    <property type="entry name" value="ROQ_II"/>
    <property type="match status" value="1"/>
</dbReference>
<dbReference type="InterPro" id="IPR013083">
    <property type="entry name" value="Znf_RING/FYVE/PHD"/>
</dbReference>